<evidence type="ECO:0000313" key="2">
    <source>
        <dbReference type="EMBL" id="SEF31392.1"/>
    </source>
</evidence>
<dbReference type="OrthoDB" id="3622926at2"/>
<evidence type="ECO:0000313" key="3">
    <source>
        <dbReference type="Proteomes" id="UP000198878"/>
    </source>
</evidence>
<name>A0A1H5QZ18_9PSEU</name>
<gene>
    <name evidence="2" type="ORF">SAMN05421837_105717</name>
</gene>
<keyword evidence="1" id="KW-1133">Transmembrane helix</keyword>
<feature type="transmembrane region" description="Helical" evidence="1">
    <location>
        <begin position="98"/>
        <end position="118"/>
    </location>
</feature>
<feature type="transmembrane region" description="Helical" evidence="1">
    <location>
        <begin position="7"/>
        <end position="26"/>
    </location>
</feature>
<keyword evidence="1" id="KW-0472">Membrane</keyword>
<dbReference type="EMBL" id="FNUJ01000005">
    <property type="protein sequence ID" value="SEF31392.1"/>
    <property type="molecule type" value="Genomic_DNA"/>
</dbReference>
<keyword evidence="1" id="KW-0812">Transmembrane</keyword>
<protein>
    <recommendedName>
        <fullName evidence="4">Tryptophan-associated transmembrane protein (Trp_oprn_chp)</fullName>
    </recommendedName>
</protein>
<feature type="transmembrane region" description="Helical" evidence="1">
    <location>
        <begin position="66"/>
        <end position="86"/>
    </location>
</feature>
<evidence type="ECO:0008006" key="4">
    <source>
        <dbReference type="Google" id="ProtNLM"/>
    </source>
</evidence>
<dbReference type="Proteomes" id="UP000198878">
    <property type="component" value="Unassembled WGS sequence"/>
</dbReference>
<dbReference type="STRING" id="218821.SAMN05421837_105717"/>
<keyword evidence="3" id="KW-1185">Reference proteome</keyword>
<dbReference type="RefSeq" id="WP_143051021.1">
    <property type="nucleotide sequence ID" value="NZ_FNUJ01000005.1"/>
</dbReference>
<dbReference type="AlphaFoldDB" id="A0A1H5QZ18"/>
<organism evidence="2 3">
    <name type="scientific">Amycolatopsis pretoriensis</name>
    <dbReference type="NCBI Taxonomy" id="218821"/>
    <lineage>
        <taxon>Bacteria</taxon>
        <taxon>Bacillati</taxon>
        <taxon>Actinomycetota</taxon>
        <taxon>Actinomycetes</taxon>
        <taxon>Pseudonocardiales</taxon>
        <taxon>Pseudonocardiaceae</taxon>
        <taxon>Amycolatopsis</taxon>
    </lineage>
</organism>
<feature type="transmembrane region" description="Helical" evidence="1">
    <location>
        <begin position="130"/>
        <end position="149"/>
    </location>
</feature>
<evidence type="ECO:0000256" key="1">
    <source>
        <dbReference type="SAM" id="Phobius"/>
    </source>
</evidence>
<accession>A0A1H5QZ18</accession>
<proteinExistence type="predicted"/>
<reference evidence="3" key="1">
    <citation type="submission" date="2016-10" db="EMBL/GenBank/DDBJ databases">
        <authorList>
            <person name="Varghese N."/>
            <person name="Submissions S."/>
        </authorList>
    </citation>
    <scope>NUCLEOTIDE SEQUENCE [LARGE SCALE GENOMIC DNA]</scope>
    <source>
        <strain evidence="3">DSM 44654</strain>
    </source>
</reference>
<sequence>MRGFVAPVLVVVASVLTVVGTFLPFFRTEQVIGLEPSGLARTTTRAWRIDFTFPGQGEISSPSAPLGVPLLLAAAILLAAVVLGVVKRRPAPRTTLLGAAFLGGAVCTVVAQSMRGLFDDRGEQVTTTPLAGTWFLLAAVAVAAVAAVWERPRGWADPEAAYADTPTPPSGVVITVLPPEAD</sequence>